<feature type="chain" id="PRO_5046171286" description="Lipoprotein" evidence="1">
    <location>
        <begin position="22"/>
        <end position="668"/>
    </location>
</feature>
<gene>
    <name evidence="2" type="ORF">GQ41_2673</name>
</gene>
<keyword evidence="1" id="KW-0732">Signal</keyword>
<feature type="signal peptide" evidence="1">
    <location>
        <begin position="1"/>
        <end position="21"/>
    </location>
</feature>
<evidence type="ECO:0000313" key="2">
    <source>
        <dbReference type="EMBL" id="TQO38040.1"/>
    </source>
</evidence>
<organism evidence="2 3">
    <name type="scientific">Arenibacter algicola</name>
    <dbReference type="NCBI Taxonomy" id="616991"/>
    <lineage>
        <taxon>Bacteria</taxon>
        <taxon>Pseudomonadati</taxon>
        <taxon>Bacteroidota</taxon>
        <taxon>Flavobacteriia</taxon>
        <taxon>Flavobacteriales</taxon>
        <taxon>Flavobacteriaceae</taxon>
        <taxon>Arenibacter</taxon>
    </lineage>
</organism>
<dbReference type="PROSITE" id="PS51257">
    <property type="entry name" value="PROKAR_LIPOPROTEIN"/>
    <property type="match status" value="1"/>
</dbReference>
<sequence length="668" mass="75626">MKNYLSATILTLVALSFYSCCTECPEEMEEANEIPDEIIVKNPELPPATTSTTLTINGTSNLDFSKLTAITIGGTSKVNADGSFQVVQEANEIEILPLIFMKEGEIMLGYYPKSPTNNVTNIDEILLFYFSLNPEISKYGHTHEVLLSLIKSNPKYVELKDLLTTSLNANTPPLKNMAFVDLLKESGNTMVTNKKTSKNSETPLEFKFSYTRTGKIEWPISLPIYTSLVVGVKNIDNQDNELGPYMINSKGMIDNPTSLTGYIYDTFFDGYRNNINSVQLIDEGYYHLHFSVGNNYGISETINKAYAKNLANLNINLLVTSFPIGLKSLLNGECGNLIKDLTKSNYYSLTDETNFSNYIISRHDNLYSGIQNCMPEAKWNYFNAIRLIATNLNIDEYSLELYHILKDYNAFNRSDNYLRLNYFDQMTFGELVSTYGNDPYLGWYYGVANSPYTVNDTIKETIQKWNILREPSLTTIEKQTSYTPIKDLTFDIRKEFGDATVDASKVTTNSEGWLSFTFINGSSHINGNDNNPDSYFLIEPSFAKKKKEPVLGQYPKEIRMQLDSLEYYKNYIPGNWTNTLYYQDGRIEQYKVTLESPYPAQGSTQYGPGTITEWTHDDGTVQVFSMTTQYVLSGDIESGYHINFGNGGGRIYRQKTSNINNGGMMVKD</sequence>
<evidence type="ECO:0000313" key="3">
    <source>
        <dbReference type="Proteomes" id="UP000315363"/>
    </source>
</evidence>
<evidence type="ECO:0008006" key="4">
    <source>
        <dbReference type="Google" id="ProtNLM"/>
    </source>
</evidence>
<protein>
    <recommendedName>
        <fullName evidence="4">Lipoprotein</fullName>
    </recommendedName>
</protein>
<name>A0ABY3AC92_9FLAO</name>
<dbReference type="RefSeq" id="WP_142189781.1">
    <property type="nucleotide sequence ID" value="NZ_VHIF01000001.1"/>
</dbReference>
<comment type="caution">
    <text evidence="2">The sequence shown here is derived from an EMBL/GenBank/DDBJ whole genome shotgun (WGS) entry which is preliminary data.</text>
</comment>
<dbReference type="EMBL" id="VHIF01000001">
    <property type="protein sequence ID" value="TQO38040.1"/>
    <property type="molecule type" value="Genomic_DNA"/>
</dbReference>
<dbReference type="Proteomes" id="UP000315363">
    <property type="component" value="Unassembled WGS sequence"/>
</dbReference>
<accession>A0ABY3AC92</accession>
<keyword evidence="3" id="KW-1185">Reference proteome</keyword>
<reference evidence="2 3" key="1">
    <citation type="submission" date="2019-06" db="EMBL/GenBank/DDBJ databases">
        <title>A large-scale integrated study on North Sea by COGITO (Coastal Microbe Genomic &amp; Taxonomic Observatory).</title>
        <authorList>
            <person name="Teeling H."/>
        </authorList>
    </citation>
    <scope>NUCLEOTIDE SEQUENCE [LARGE SCALE GENOMIC DNA]</scope>
    <source>
        <strain evidence="2 3">MAR_2009_79</strain>
    </source>
</reference>
<proteinExistence type="predicted"/>
<evidence type="ECO:0000256" key="1">
    <source>
        <dbReference type="SAM" id="SignalP"/>
    </source>
</evidence>